<evidence type="ECO:0000259" key="3">
    <source>
        <dbReference type="Pfam" id="PF00135"/>
    </source>
</evidence>
<evidence type="ECO:0000256" key="2">
    <source>
        <dbReference type="SAM" id="SignalP"/>
    </source>
</evidence>
<dbReference type="AlphaFoldDB" id="A0AAD4PHA9"/>
<gene>
    <name evidence="4" type="ORF">KR093_007348</name>
</gene>
<protein>
    <recommendedName>
        <fullName evidence="3">Carboxylesterase type B domain-containing protein</fullName>
    </recommendedName>
</protein>
<accession>A0AAD4PHA9</accession>
<evidence type="ECO:0000313" key="5">
    <source>
        <dbReference type="Proteomes" id="UP001200034"/>
    </source>
</evidence>
<organism evidence="4 5">
    <name type="scientific">Drosophila rubida</name>
    <dbReference type="NCBI Taxonomy" id="30044"/>
    <lineage>
        <taxon>Eukaryota</taxon>
        <taxon>Metazoa</taxon>
        <taxon>Ecdysozoa</taxon>
        <taxon>Arthropoda</taxon>
        <taxon>Hexapoda</taxon>
        <taxon>Insecta</taxon>
        <taxon>Pterygota</taxon>
        <taxon>Neoptera</taxon>
        <taxon>Endopterygota</taxon>
        <taxon>Diptera</taxon>
        <taxon>Brachycera</taxon>
        <taxon>Muscomorpha</taxon>
        <taxon>Ephydroidea</taxon>
        <taxon>Drosophilidae</taxon>
        <taxon>Drosophila</taxon>
    </lineage>
</organism>
<dbReference type="EMBL" id="JAJJHW010003409">
    <property type="protein sequence ID" value="KAH8359514.1"/>
    <property type="molecule type" value="Genomic_DNA"/>
</dbReference>
<dbReference type="InterPro" id="IPR029058">
    <property type="entry name" value="AB_hydrolase_fold"/>
</dbReference>
<proteinExistence type="predicted"/>
<evidence type="ECO:0000256" key="1">
    <source>
        <dbReference type="ARBA" id="ARBA00023180"/>
    </source>
</evidence>
<feature type="domain" description="Carboxylesterase type B" evidence="3">
    <location>
        <begin position="22"/>
        <end position="501"/>
    </location>
</feature>
<dbReference type="SUPFAM" id="SSF53474">
    <property type="entry name" value="alpha/beta-Hydrolases"/>
    <property type="match status" value="1"/>
</dbReference>
<dbReference type="PANTHER" id="PTHR11559">
    <property type="entry name" value="CARBOXYLESTERASE"/>
    <property type="match status" value="1"/>
</dbReference>
<keyword evidence="1" id="KW-0325">Glycoprotein</keyword>
<name>A0AAD4PHA9_9MUSC</name>
<dbReference type="InterPro" id="IPR019819">
    <property type="entry name" value="Carboxylesterase_B_CS"/>
</dbReference>
<dbReference type="CDD" id="cd00312">
    <property type="entry name" value="Esterase_lipase"/>
    <property type="match status" value="1"/>
</dbReference>
<dbReference type="Gene3D" id="3.40.50.1820">
    <property type="entry name" value="alpha/beta hydrolase"/>
    <property type="match status" value="1"/>
</dbReference>
<evidence type="ECO:0000313" key="4">
    <source>
        <dbReference type="EMBL" id="KAH8359514.1"/>
    </source>
</evidence>
<dbReference type="InterPro" id="IPR002018">
    <property type="entry name" value="CarbesteraseB"/>
</dbReference>
<reference evidence="4" key="1">
    <citation type="journal article" date="2021" name="Mol. Ecol. Resour.">
        <title>Phylogenomic analyses of the genus Drosophila reveals genomic signals of climate adaptation.</title>
        <authorList>
            <person name="Li F."/>
            <person name="Rane R.V."/>
            <person name="Luria V."/>
            <person name="Xiong Z."/>
            <person name="Chen J."/>
            <person name="Li Z."/>
            <person name="Catullo R.A."/>
            <person name="Griffin P.C."/>
            <person name="Schiffer M."/>
            <person name="Pearce S."/>
            <person name="Lee S.F."/>
            <person name="McElroy K."/>
            <person name="Stocker A."/>
            <person name="Shirriffs J."/>
            <person name="Cockerell F."/>
            <person name="Coppin C."/>
            <person name="Sgro C.M."/>
            <person name="Karger A."/>
            <person name="Cain J.W."/>
            <person name="Weber J.A."/>
            <person name="Santpere G."/>
            <person name="Kirschner M.W."/>
            <person name="Hoffmann A.A."/>
            <person name="Oakeshott J.G."/>
            <person name="Zhang G."/>
        </authorList>
    </citation>
    <scope>NUCLEOTIDE SEQUENCE</scope>
    <source>
        <strain evidence="4">BGI-SZ-2011g</strain>
    </source>
</reference>
<dbReference type="Pfam" id="PF00135">
    <property type="entry name" value="COesterase"/>
    <property type="match status" value="1"/>
</dbReference>
<dbReference type="PROSITE" id="PS00941">
    <property type="entry name" value="CARBOXYLESTERASE_B_2"/>
    <property type="match status" value="1"/>
</dbReference>
<dbReference type="Proteomes" id="UP001200034">
    <property type="component" value="Unassembled WGS sequence"/>
</dbReference>
<dbReference type="InterPro" id="IPR050309">
    <property type="entry name" value="Type-B_Carboxylest/Lipase"/>
</dbReference>
<keyword evidence="2" id="KW-0732">Signal</keyword>
<feature type="chain" id="PRO_5041998721" description="Carboxylesterase type B domain-containing protein" evidence="2">
    <location>
        <begin position="21"/>
        <end position="553"/>
    </location>
</feature>
<feature type="signal peptide" evidence="2">
    <location>
        <begin position="1"/>
        <end position="20"/>
    </location>
</feature>
<keyword evidence="5" id="KW-1185">Reference proteome</keyword>
<comment type="caution">
    <text evidence="4">The sequence shown here is derived from an EMBL/GenBank/DDBJ whole genome shotgun (WGS) entry which is preliminary data.</text>
</comment>
<sequence length="553" mass="62442">MNSIVFSTVLLSLLATVAFAQVIVQLPNGKIRGRDQGLYYTYESVPYAEPPLGELRFEPPQPYKRVWTEVFDATRPSVICAQWSQFILQPYKKTGSEDCLTVSIFKPKNESRESFPVIANIFGGAFSFGGSVEDGALPLMASGNVIVVKINHRVGPLGFISTGDAEFPGNAGLKDQRMALRWIKENIVHFGGQPDNILFLGFSSGGASVHLQLMSKELEKLVKVAVSISANAMDPWAIRESGRREAFELGRYVGCGLQTSTKELKKCLKTKDGLEIAAAMGKFLVFNYVPFAPFGPVIEPSDSVDPFLTEHPIDIVSAGKSAQIPWLVTYTPEDGVYNAALGLLRQPNGEEMINQLNRRWFELAPYFFFYRHKHITVKEMDDLSRKLRQEYMGNQSFSVDSYFHFQRMVTDMMLKNGTEASLRMHKLFSKSPVYSYIYDNPADQSFGQILSNRRDILVGTGHGDDYFLMMNNPIREPLRADEKVISWKLVKMLERFVETEKLVYDNCEFRNNVGQDQFQLVVIQRNDCHLIEVNDLPATVSDHIPNKPVIYFG</sequence>